<reference evidence="1 2" key="1">
    <citation type="submission" date="2017-05" db="EMBL/GenBank/DDBJ databases">
        <title>Genomic insights into alkan degradation activity of Oleiphilus messinensis.</title>
        <authorList>
            <person name="Kozyavkin S.A."/>
            <person name="Slesarev A.I."/>
            <person name="Golyshin P.N."/>
            <person name="Korzhenkov A."/>
            <person name="Golyshina O.N."/>
            <person name="Toshchakov S.V."/>
        </authorList>
    </citation>
    <scope>NUCLEOTIDE SEQUENCE [LARGE SCALE GENOMIC DNA]</scope>
    <source>
        <strain evidence="1 2">ME102</strain>
    </source>
</reference>
<accession>A0A1Y0IG09</accession>
<dbReference type="EMBL" id="CP021425">
    <property type="protein sequence ID" value="ARU59069.1"/>
    <property type="molecule type" value="Genomic_DNA"/>
</dbReference>
<dbReference type="AlphaFoldDB" id="A0A1Y0IG09"/>
<evidence type="ECO:0000313" key="1">
    <source>
        <dbReference type="EMBL" id="ARU59069.1"/>
    </source>
</evidence>
<dbReference type="Pfam" id="PF10604">
    <property type="entry name" value="Polyketide_cyc2"/>
    <property type="match status" value="1"/>
</dbReference>
<dbReference type="RefSeq" id="WP_087463781.1">
    <property type="nucleotide sequence ID" value="NZ_CP021425.1"/>
</dbReference>
<proteinExistence type="predicted"/>
<dbReference type="Gene3D" id="3.30.530.20">
    <property type="match status" value="1"/>
</dbReference>
<dbReference type="OrthoDB" id="581838at2"/>
<dbReference type="CDD" id="cd07821">
    <property type="entry name" value="PYR_PYL_RCAR_like"/>
    <property type="match status" value="1"/>
</dbReference>
<organism evidence="1 2">
    <name type="scientific">Oleiphilus messinensis</name>
    <dbReference type="NCBI Taxonomy" id="141451"/>
    <lineage>
        <taxon>Bacteria</taxon>
        <taxon>Pseudomonadati</taxon>
        <taxon>Pseudomonadota</taxon>
        <taxon>Gammaproteobacteria</taxon>
        <taxon>Oceanospirillales</taxon>
        <taxon>Oleiphilaceae</taxon>
        <taxon>Oleiphilus</taxon>
    </lineage>
</organism>
<dbReference type="SUPFAM" id="SSF55961">
    <property type="entry name" value="Bet v1-like"/>
    <property type="match status" value="1"/>
</dbReference>
<dbReference type="InterPro" id="IPR019587">
    <property type="entry name" value="Polyketide_cyclase/dehydratase"/>
</dbReference>
<name>A0A1Y0IG09_9GAMM</name>
<dbReference type="InterPro" id="IPR023393">
    <property type="entry name" value="START-like_dom_sf"/>
</dbReference>
<gene>
    <name evidence="1" type="ORF">OLMES_5085</name>
</gene>
<sequence length="164" mass="18760">MPKCNPASLEFLETAPCIEINTVDLPATPEEIFALFEDGDSWPKWYKAITKVKWTSSKPYGVGTTRTVNLGLLSVDEYFFEWQTNQRFAFYFTGTNLPFVKTLVEVYDLQPVNADTTRFTYTVAYDPTFPLTISGPVGRAFLARTFKKASLSLQKYLKQQRNLK</sequence>
<dbReference type="Proteomes" id="UP000196027">
    <property type="component" value="Chromosome"/>
</dbReference>
<dbReference type="KEGG" id="ome:OLMES_5085"/>
<keyword evidence="2" id="KW-1185">Reference proteome</keyword>
<protein>
    <submittedName>
        <fullName evidence="1">Polyketide cyclase/dehydrase</fullName>
    </submittedName>
</protein>
<evidence type="ECO:0000313" key="2">
    <source>
        <dbReference type="Proteomes" id="UP000196027"/>
    </source>
</evidence>